<protein>
    <submittedName>
        <fullName evidence="1">Uncharacterized protein</fullName>
    </submittedName>
</protein>
<accession>A0ACC1H6M4</accession>
<evidence type="ECO:0000313" key="2">
    <source>
        <dbReference type="Proteomes" id="UP001145114"/>
    </source>
</evidence>
<dbReference type="Proteomes" id="UP001145114">
    <property type="component" value="Unassembled WGS sequence"/>
</dbReference>
<sequence>FLNAYHGRACILLIDELDALILAASKDNRDAIRNHMRDMLGPVVKNTEGLLSKCVMVGVNPINPTELGFDVNNFTALPLHYASRKSYTDGILKLGDMLYLVAFGFTEDEVRKLIVTRVFPGPDKEAMVDIALNVARSWYDGYYVLKDFCIYNPWSVMNFIKSLTEGEACSNEAE</sequence>
<comment type="caution">
    <text evidence="1">The sequence shown here is derived from an EMBL/GenBank/DDBJ whole genome shotgun (WGS) entry which is preliminary data.</text>
</comment>
<proteinExistence type="predicted"/>
<dbReference type="EMBL" id="JAMZIH010009474">
    <property type="protein sequence ID" value="KAJ1670078.1"/>
    <property type="molecule type" value="Genomic_DNA"/>
</dbReference>
<organism evidence="1 2">
    <name type="scientific">Spiromyces aspiralis</name>
    <dbReference type="NCBI Taxonomy" id="68401"/>
    <lineage>
        <taxon>Eukaryota</taxon>
        <taxon>Fungi</taxon>
        <taxon>Fungi incertae sedis</taxon>
        <taxon>Zoopagomycota</taxon>
        <taxon>Kickxellomycotina</taxon>
        <taxon>Kickxellomycetes</taxon>
        <taxon>Kickxellales</taxon>
        <taxon>Kickxellaceae</taxon>
        <taxon>Spiromyces</taxon>
    </lineage>
</organism>
<reference evidence="1" key="1">
    <citation type="submission" date="2022-06" db="EMBL/GenBank/DDBJ databases">
        <title>Phylogenomic reconstructions and comparative analyses of Kickxellomycotina fungi.</title>
        <authorList>
            <person name="Reynolds N.K."/>
            <person name="Stajich J.E."/>
            <person name="Barry K."/>
            <person name="Grigoriev I.V."/>
            <person name="Crous P."/>
            <person name="Smith M.E."/>
        </authorList>
    </citation>
    <scope>NUCLEOTIDE SEQUENCE</scope>
    <source>
        <strain evidence="1">RSA 2271</strain>
    </source>
</reference>
<name>A0ACC1H6M4_9FUNG</name>
<feature type="non-terminal residue" evidence="1">
    <location>
        <position position="1"/>
    </location>
</feature>
<keyword evidence="2" id="KW-1185">Reference proteome</keyword>
<feature type="non-terminal residue" evidence="1">
    <location>
        <position position="174"/>
    </location>
</feature>
<gene>
    <name evidence="1" type="ORF">EV182_008436</name>
</gene>
<evidence type="ECO:0000313" key="1">
    <source>
        <dbReference type="EMBL" id="KAJ1670078.1"/>
    </source>
</evidence>